<accession>A0A1Y2CBB1</accession>
<feature type="compositionally biased region" description="Polar residues" evidence="1">
    <location>
        <begin position="8"/>
        <end position="21"/>
    </location>
</feature>
<evidence type="ECO:0000256" key="1">
    <source>
        <dbReference type="SAM" id="MobiDB-lite"/>
    </source>
</evidence>
<keyword evidence="3" id="KW-1185">Reference proteome</keyword>
<dbReference type="Gene3D" id="1.25.40.20">
    <property type="entry name" value="Ankyrin repeat-containing domain"/>
    <property type="match status" value="1"/>
</dbReference>
<dbReference type="InterPro" id="IPR052050">
    <property type="entry name" value="SecEffector_AnkRepeat"/>
</dbReference>
<name>A0A1Y2CBB1_9FUNG</name>
<dbReference type="STRING" id="329046.A0A1Y2CBB1"/>
<dbReference type="InterPro" id="IPR036770">
    <property type="entry name" value="Ankyrin_rpt-contain_sf"/>
</dbReference>
<dbReference type="EMBL" id="MCGO01000022">
    <property type="protein sequence ID" value="ORY44322.1"/>
    <property type="molecule type" value="Genomic_DNA"/>
</dbReference>
<dbReference type="PANTHER" id="PTHR46586">
    <property type="entry name" value="ANKYRIN REPEAT-CONTAINING PROTEIN"/>
    <property type="match status" value="1"/>
</dbReference>
<feature type="region of interest" description="Disordered" evidence="1">
    <location>
        <begin position="1"/>
        <end position="43"/>
    </location>
</feature>
<reference evidence="2 3" key="1">
    <citation type="submission" date="2016-07" db="EMBL/GenBank/DDBJ databases">
        <title>Pervasive Adenine N6-methylation of Active Genes in Fungi.</title>
        <authorList>
            <consortium name="DOE Joint Genome Institute"/>
            <person name="Mondo S.J."/>
            <person name="Dannebaum R.O."/>
            <person name="Kuo R.C."/>
            <person name="Labutti K."/>
            <person name="Haridas S."/>
            <person name="Kuo A."/>
            <person name="Salamov A."/>
            <person name="Ahrendt S.R."/>
            <person name="Lipzen A."/>
            <person name="Sullivan W."/>
            <person name="Andreopoulos W.B."/>
            <person name="Clum A."/>
            <person name="Lindquist E."/>
            <person name="Daum C."/>
            <person name="Ramamoorthy G.K."/>
            <person name="Gryganskyi A."/>
            <person name="Culley D."/>
            <person name="Magnuson J.K."/>
            <person name="James T.Y."/>
            <person name="O'Malley M.A."/>
            <person name="Stajich J.E."/>
            <person name="Spatafora J.W."/>
            <person name="Visel A."/>
            <person name="Grigoriev I.V."/>
        </authorList>
    </citation>
    <scope>NUCLEOTIDE SEQUENCE [LARGE SCALE GENOMIC DNA]</scope>
    <source>
        <strain evidence="2 3">JEL800</strain>
    </source>
</reference>
<dbReference type="SUPFAM" id="SSF140860">
    <property type="entry name" value="Pseudo ankyrin repeat-like"/>
    <property type="match status" value="1"/>
</dbReference>
<sequence length="265" mass="29435">MHLRDANTPATETKPSQWSLFQPTDPPTPSTISISTPQSQQHFSNTPIPHLPVELIEDIISYLIIPPKQLFQIATALRIDRLRRKSIPFIPEASIDNASAKGQVELLQWWKESNLSLEYTEKSVLEACRNGHVDVIQWWLDSGLPIKYKDWLGVDGVMVAAAEGGHVDVMKVWSGSGLEFNVSDIEIDVASANGHVDVLEWCTGESKHEFRWSTQALDMASANGYVNVLDWWVASALPLKYTADSMDKASTNGTLGFWSGGFRVG</sequence>
<evidence type="ECO:0000313" key="2">
    <source>
        <dbReference type="EMBL" id="ORY44322.1"/>
    </source>
</evidence>
<dbReference type="Proteomes" id="UP000193642">
    <property type="component" value="Unassembled WGS sequence"/>
</dbReference>
<dbReference type="OrthoDB" id="63159at2759"/>
<protein>
    <submittedName>
        <fullName evidence="2">Uncharacterized protein</fullName>
    </submittedName>
</protein>
<evidence type="ECO:0000313" key="3">
    <source>
        <dbReference type="Proteomes" id="UP000193642"/>
    </source>
</evidence>
<organism evidence="2 3">
    <name type="scientific">Rhizoclosmatium globosum</name>
    <dbReference type="NCBI Taxonomy" id="329046"/>
    <lineage>
        <taxon>Eukaryota</taxon>
        <taxon>Fungi</taxon>
        <taxon>Fungi incertae sedis</taxon>
        <taxon>Chytridiomycota</taxon>
        <taxon>Chytridiomycota incertae sedis</taxon>
        <taxon>Chytridiomycetes</taxon>
        <taxon>Chytridiales</taxon>
        <taxon>Chytriomycetaceae</taxon>
        <taxon>Rhizoclosmatium</taxon>
    </lineage>
</organism>
<dbReference type="AlphaFoldDB" id="A0A1Y2CBB1"/>
<proteinExistence type="predicted"/>
<gene>
    <name evidence="2" type="ORF">BCR33DRAFT_785022</name>
</gene>
<feature type="compositionally biased region" description="Low complexity" evidence="1">
    <location>
        <begin position="30"/>
        <end position="41"/>
    </location>
</feature>
<comment type="caution">
    <text evidence="2">The sequence shown here is derived from an EMBL/GenBank/DDBJ whole genome shotgun (WGS) entry which is preliminary data.</text>
</comment>
<dbReference type="PANTHER" id="PTHR46586:SF3">
    <property type="entry name" value="ANKYRIN REPEAT-CONTAINING PROTEIN"/>
    <property type="match status" value="1"/>
</dbReference>